<dbReference type="PROSITE" id="PS50801">
    <property type="entry name" value="STAS"/>
    <property type="match status" value="1"/>
</dbReference>
<dbReference type="PANTHER" id="PTHR33495:SF2">
    <property type="entry name" value="ANTI-SIGMA FACTOR ANTAGONIST TM_1081-RELATED"/>
    <property type="match status" value="1"/>
</dbReference>
<dbReference type="EMBL" id="FMHV01000002">
    <property type="protein sequence ID" value="SCL32766.1"/>
    <property type="molecule type" value="Genomic_DNA"/>
</dbReference>
<gene>
    <name evidence="4" type="ORF">GA0070624_4561</name>
</gene>
<evidence type="ECO:0000313" key="5">
    <source>
        <dbReference type="Proteomes" id="UP000199413"/>
    </source>
</evidence>
<proteinExistence type="inferred from homology"/>
<evidence type="ECO:0000256" key="1">
    <source>
        <dbReference type="ARBA" id="ARBA00009013"/>
    </source>
</evidence>
<dbReference type="GO" id="GO:0043856">
    <property type="term" value="F:anti-sigma factor antagonist activity"/>
    <property type="evidence" value="ECO:0007669"/>
    <property type="project" value="InterPro"/>
</dbReference>
<keyword evidence="5" id="KW-1185">Reference proteome</keyword>
<dbReference type="OrthoDB" id="9793697at2"/>
<dbReference type="SUPFAM" id="SSF52091">
    <property type="entry name" value="SpoIIaa-like"/>
    <property type="match status" value="1"/>
</dbReference>
<dbReference type="Proteomes" id="UP000199413">
    <property type="component" value="Unassembled WGS sequence"/>
</dbReference>
<sequence length="111" mass="11887">MNAGIGQTWRSKTTVRNRTAVVTLFGELDIAGAGELRDVLHAAIARATQVQVDMARVTFIDSTVLTTFVNAHHRAADASVSFAVVNPAGHVRRVLTMTGILSLLTSPEDDD</sequence>
<feature type="domain" description="STAS" evidence="3">
    <location>
        <begin position="9"/>
        <end position="111"/>
    </location>
</feature>
<dbReference type="InterPro" id="IPR002645">
    <property type="entry name" value="STAS_dom"/>
</dbReference>
<dbReference type="PANTHER" id="PTHR33495">
    <property type="entry name" value="ANTI-SIGMA FACTOR ANTAGONIST TM_1081-RELATED-RELATED"/>
    <property type="match status" value="1"/>
</dbReference>
<dbReference type="InterPro" id="IPR036513">
    <property type="entry name" value="STAS_dom_sf"/>
</dbReference>
<dbReference type="Gene3D" id="3.30.750.24">
    <property type="entry name" value="STAS domain"/>
    <property type="match status" value="1"/>
</dbReference>
<organism evidence="4 5">
    <name type="scientific">Micromonospora rhizosphaerae</name>
    <dbReference type="NCBI Taxonomy" id="568872"/>
    <lineage>
        <taxon>Bacteria</taxon>
        <taxon>Bacillati</taxon>
        <taxon>Actinomycetota</taxon>
        <taxon>Actinomycetes</taxon>
        <taxon>Micromonosporales</taxon>
        <taxon>Micromonosporaceae</taxon>
        <taxon>Micromonospora</taxon>
    </lineage>
</organism>
<protein>
    <recommendedName>
        <fullName evidence="2">Anti-sigma factor antagonist</fullName>
    </recommendedName>
</protein>
<name>A0A1C6ST44_9ACTN</name>
<comment type="similarity">
    <text evidence="1 2">Belongs to the anti-sigma-factor antagonist family.</text>
</comment>
<dbReference type="CDD" id="cd07043">
    <property type="entry name" value="STAS_anti-anti-sigma_factors"/>
    <property type="match status" value="1"/>
</dbReference>
<evidence type="ECO:0000256" key="2">
    <source>
        <dbReference type="RuleBase" id="RU003749"/>
    </source>
</evidence>
<dbReference type="InterPro" id="IPR003658">
    <property type="entry name" value="Anti-sigma_ant"/>
</dbReference>
<dbReference type="Pfam" id="PF13466">
    <property type="entry name" value="STAS_2"/>
    <property type="match status" value="1"/>
</dbReference>
<reference evidence="5" key="1">
    <citation type="submission" date="2016-06" db="EMBL/GenBank/DDBJ databases">
        <authorList>
            <person name="Varghese N."/>
            <person name="Submissions Spin"/>
        </authorList>
    </citation>
    <scope>NUCLEOTIDE SEQUENCE [LARGE SCALE GENOMIC DNA]</scope>
    <source>
        <strain evidence="5">DSM 45431</strain>
    </source>
</reference>
<dbReference type="AlphaFoldDB" id="A0A1C6ST44"/>
<evidence type="ECO:0000259" key="3">
    <source>
        <dbReference type="PROSITE" id="PS50801"/>
    </source>
</evidence>
<accession>A0A1C6ST44</accession>
<evidence type="ECO:0000313" key="4">
    <source>
        <dbReference type="EMBL" id="SCL32766.1"/>
    </source>
</evidence>
<dbReference type="STRING" id="568872.GA0070624_4561"/>
<dbReference type="NCBIfam" id="TIGR00377">
    <property type="entry name" value="ant_ant_sig"/>
    <property type="match status" value="1"/>
</dbReference>
<dbReference type="RefSeq" id="WP_091344234.1">
    <property type="nucleotide sequence ID" value="NZ_FMHV01000002.1"/>
</dbReference>
<dbReference type="InterPro" id="IPR058548">
    <property type="entry name" value="MlaB-like_STAS"/>
</dbReference>